<name>Q2RSW4_RHORT</name>
<keyword evidence="4" id="KW-0862">Zinc</keyword>
<evidence type="ECO:0000313" key="7">
    <source>
        <dbReference type="Proteomes" id="UP000001929"/>
    </source>
</evidence>
<dbReference type="KEGG" id="rru:Rru_A1981"/>
<dbReference type="CDD" id="cd06250">
    <property type="entry name" value="M14_PaAOTO_like"/>
    <property type="match status" value="1"/>
</dbReference>
<dbReference type="RefSeq" id="WP_011389734.1">
    <property type="nucleotide sequence ID" value="NC_007643.1"/>
</dbReference>
<evidence type="ECO:0000256" key="1">
    <source>
        <dbReference type="ARBA" id="ARBA00001947"/>
    </source>
</evidence>
<feature type="domain" description="Succinylglutamate desuccinylase/Aspartoacylase catalytic" evidence="5">
    <location>
        <begin position="32"/>
        <end position="108"/>
    </location>
</feature>
<comment type="cofactor">
    <cofactor evidence="1">
        <name>Zn(2+)</name>
        <dbReference type="ChEBI" id="CHEBI:29105"/>
    </cofactor>
</comment>
<dbReference type="InterPro" id="IPR055438">
    <property type="entry name" value="AstE_AspA_cat"/>
</dbReference>
<dbReference type="EMBL" id="CP000230">
    <property type="protein sequence ID" value="ABC22781.1"/>
    <property type="molecule type" value="Genomic_DNA"/>
</dbReference>
<sequence length="377" mass="39084">MVERISLPLPGPTPGTSRALGGLRYGRRGARPKAYLQAALHADELPGVVVLDHLARLLDRAEAEGRITGEIILVPLANPIGLGQRIGGMAFGRFDLDGGGNFNRHYGDYAPAALAVAEDLGADPGADAARVREALSAAWAGTKPPPGEVAALRHTLQGLALDADLALDLHCDLDAVVHLYGATADWPAAEDIARLLGAEAVLLADHSGDQPFDESLSGPWTALAARRGAPLPGRCLALTVELRGAAEVDDALAAKDARALAEVLTRRGLISGAAAPLPEWRGRVCPLAAVDMVAAPVSGVMIYRRPVGAMVETGEVIGEILDPLAEGAARRVGVLAGTSGPIFARLSDQRLVRAGDIVCKIAGQEPLAHRTGTLLTA</sequence>
<dbReference type="STRING" id="269796.Rru_A1981"/>
<evidence type="ECO:0000259" key="5">
    <source>
        <dbReference type="Pfam" id="PF24827"/>
    </source>
</evidence>
<dbReference type="GO" id="GO:0046872">
    <property type="term" value="F:metal ion binding"/>
    <property type="evidence" value="ECO:0007669"/>
    <property type="project" value="UniProtKB-KW"/>
</dbReference>
<dbReference type="EnsemblBacteria" id="ABC22781">
    <property type="protein sequence ID" value="ABC22781"/>
    <property type="gene ID" value="Rru_A1981"/>
</dbReference>
<dbReference type="PhylomeDB" id="Q2RSW4"/>
<dbReference type="Pfam" id="PF24827">
    <property type="entry name" value="AstE_AspA_cat"/>
    <property type="match status" value="1"/>
</dbReference>
<dbReference type="HOGENOM" id="CLU_062226_0_0_5"/>
<dbReference type="PANTHER" id="PTHR37326">
    <property type="entry name" value="BLL3975 PROTEIN"/>
    <property type="match status" value="1"/>
</dbReference>
<dbReference type="InterPro" id="IPR053138">
    <property type="entry name" value="N-alpha-Ac-DABA_deacetylase"/>
</dbReference>
<dbReference type="eggNOG" id="COG3608">
    <property type="taxonomic scope" value="Bacteria"/>
</dbReference>
<reference evidence="6 7" key="1">
    <citation type="journal article" date="2011" name="Stand. Genomic Sci.">
        <title>Complete genome sequence of Rhodospirillum rubrum type strain (S1).</title>
        <authorList>
            <person name="Munk A.C."/>
            <person name="Copeland A."/>
            <person name="Lucas S."/>
            <person name="Lapidus A."/>
            <person name="Del Rio T.G."/>
            <person name="Barry K."/>
            <person name="Detter J.C."/>
            <person name="Hammon N."/>
            <person name="Israni S."/>
            <person name="Pitluck S."/>
            <person name="Brettin T."/>
            <person name="Bruce D."/>
            <person name="Han C."/>
            <person name="Tapia R."/>
            <person name="Gilna P."/>
            <person name="Schmutz J."/>
            <person name="Larimer F."/>
            <person name="Land M."/>
            <person name="Kyrpides N.C."/>
            <person name="Mavromatis K."/>
            <person name="Richardson P."/>
            <person name="Rohde M."/>
            <person name="Goker M."/>
            <person name="Klenk H.P."/>
            <person name="Zhang Y."/>
            <person name="Roberts G.P."/>
            <person name="Reslewic S."/>
            <person name="Schwartz D.C."/>
        </authorList>
    </citation>
    <scope>NUCLEOTIDE SEQUENCE [LARGE SCALE GENOMIC DNA]</scope>
    <source>
        <strain evidence="7">ATCC 11170 / ATH 1.1.1 / DSM 467 / LMG 4362 / NCIMB 8255 / S1</strain>
    </source>
</reference>
<gene>
    <name evidence="6" type="ordered locus">Rru_A1981</name>
</gene>
<protein>
    <submittedName>
        <fullName evidence="6">Succinylglutamate desuccinylase/aspartoacylase</fullName>
    </submittedName>
</protein>
<dbReference type="GO" id="GO:0016788">
    <property type="term" value="F:hydrolase activity, acting on ester bonds"/>
    <property type="evidence" value="ECO:0007669"/>
    <property type="project" value="InterPro"/>
</dbReference>
<keyword evidence="3" id="KW-0378">Hydrolase</keyword>
<proteinExistence type="predicted"/>
<evidence type="ECO:0000256" key="2">
    <source>
        <dbReference type="ARBA" id="ARBA00022723"/>
    </source>
</evidence>
<organism evidence="6 7">
    <name type="scientific">Rhodospirillum rubrum (strain ATCC 11170 / ATH 1.1.1 / DSM 467 / LMG 4362 / NCIMB 8255 / S1)</name>
    <dbReference type="NCBI Taxonomy" id="269796"/>
    <lineage>
        <taxon>Bacteria</taxon>
        <taxon>Pseudomonadati</taxon>
        <taxon>Pseudomonadota</taxon>
        <taxon>Alphaproteobacteria</taxon>
        <taxon>Rhodospirillales</taxon>
        <taxon>Rhodospirillaceae</taxon>
        <taxon>Rhodospirillum</taxon>
    </lineage>
</organism>
<dbReference type="AlphaFoldDB" id="Q2RSW4"/>
<evidence type="ECO:0000256" key="4">
    <source>
        <dbReference type="ARBA" id="ARBA00022833"/>
    </source>
</evidence>
<dbReference type="Gene3D" id="3.40.630.10">
    <property type="entry name" value="Zn peptidases"/>
    <property type="match status" value="1"/>
</dbReference>
<dbReference type="PANTHER" id="PTHR37326:SF1">
    <property type="entry name" value="BLL3975 PROTEIN"/>
    <property type="match status" value="1"/>
</dbReference>
<dbReference type="PATRIC" id="fig|269796.9.peg.2066"/>
<keyword evidence="2" id="KW-0479">Metal-binding</keyword>
<dbReference type="SUPFAM" id="SSF53187">
    <property type="entry name" value="Zn-dependent exopeptidases"/>
    <property type="match status" value="1"/>
</dbReference>
<evidence type="ECO:0000313" key="6">
    <source>
        <dbReference type="EMBL" id="ABC22781.1"/>
    </source>
</evidence>
<evidence type="ECO:0000256" key="3">
    <source>
        <dbReference type="ARBA" id="ARBA00022801"/>
    </source>
</evidence>
<keyword evidence="7" id="KW-1185">Reference proteome</keyword>
<dbReference type="Proteomes" id="UP000001929">
    <property type="component" value="Chromosome"/>
</dbReference>
<accession>Q2RSW4</accession>